<sequence length="116" mass="13462">MNNFVVNAFYKIDDLIALVRDKRDRDAIYMVYVEKDTGDLRSGMDVYVGDVPDFDDEDNEVLPESVVELGLEQGYMREHLQDVVDLAYKQKPTASIDEVIKCLNHYSKYDDFLDLN</sequence>
<dbReference type="HOGENOM" id="CLU_147243_0_0_4"/>
<gene>
    <name evidence="2" type="ordered locus">BMULJ_02899</name>
</gene>
<protein>
    <recommendedName>
        <fullName evidence="1">DUF7716 domain-containing protein</fullName>
    </recommendedName>
</protein>
<dbReference type="AlphaFoldDB" id="A0A0H3KID3"/>
<dbReference type="eggNOG" id="ENOG50338DY">
    <property type="taxonomic scope" value="Bacteria"/>
</dbReference>
<name>A0A0H3KID3_BURM1</name>
<evidence type="ECO:0000313" key="2">
    <source>
        <dbReference type="EMBL" id="BAG44785.1"/>
    </source>
</evidence>
<reference evidence="2 3" key="1">
    <citation type="submission" date="2007-04" db="EMBL/GenBank/DDBJ databases">
        <title>Complete genome sequence of Burkholderia multivorans ATCC 17616.</title>
        <authorList>
            <person name="Ohtsubo Y."/>
            <person name="Yamashita A."/>
            <person name="Kurokawa K."/>
            <person name="Takami H."/>
            <person name="Yuhara S."/>
            <person name="Nishiyama E."/>
            <person name="Endo R."/>
            <person name="Miyazaki R."/>
            <person name="Ono A."/>
            <person name="Yano K."/>
            <person name="Ito M."/>
            <person name="Sota M."/>
            <person name="Yuji N."/>
            <person name="Hattori M."/>
            <person name="Tsuda M."/>
        </authorList>
    </citation>
    <scope>NUCLEOTIDE SEQUENCE [LARGE SCALE GENOMIC DNA]</scope>
    <source>
        <strain evidence="3">ATCC 17616 / 249</strain>
    </source>
</reference>
<dbReference type="STRING" id="395019.BMULJ_02899"/>
<dbReference type="KEGG" id="bmu:Bmul_0354"/>
<keyword evidence="3" id="KW-1185">Reference proteome</keyword>
<feature type="domain" description="DUF7716" evidence="1">
    <location>
        <begin position="25"/>
        <end position="114"/>
    </location>
</feature>
<dbReference type="KEGG" id="bmj:BMULJ_02899"/>
<proteinExistence type="predicted"/>
<dbReference type="Proteomes" id="UP000008815">
    <property type="component" value="Chromosome 1"/>
</dbReference>
<accession>A0A0H3KID3</accession>
<dbReference type="InterPro" id="IPR056133">
    <property type="entry name" value="DUF7716"/>
</dbReference>
<organism evidence="2 3">
    <name type="scientific">Burkholderia multivorans (strain ATCC 17616 / 249)</name>
    <dbReference type="NCBI Taxonomy" id="395019"/>
    <lineage>
        <taxon>Bacteria</taxon>
        <taxon>Pseudomonadati</taxon>
        <taxon>Pseudomonadota</taxon>
        <taxon>Betaproteobacteria</taxon>
        <taxon>Burkholderiales</taxon>
        <taxon>Burkholderiaceae</taxon>
        <taxon>Burkholderia</taxon>
        <taxon>Burkholderia cepacia complex</taxon>
    </lineage>
</organism>
<dbReference type="EMBL" id="AP009385">
    <property type="protein sequence ID" value="BAG44785.1"/>
    <property type="molecule type" value="Genomic_DNA"/>
</dbReference>
<evidence type="ECO:0000259" key="1">
    <source>
        <dbReference type="Pfam" id="PF24832"/>
    </source>
</evidence>
<dbReference type="Pfam" id="PF24832">
    <property type="entry name" value="DUF7716"/>
    <property type="match status" value="1"/>
</dbReference>
<dbReference type="RefSeq" id="WP_012212598.1">
    <property type="nucleotide sequence ID" value="NC_010084.1"/>
</dbReference>
<evidence type="ECO:0000313" key="3">
    <source>
        <dbReference type="Proteomes" id="UP000008815"/>
    </source>
</evidence>